<protein>
    <recommendedName>
        <fullName evidence="4">DUF4190 domain-containing protein</fullName>
    </recommendedName>
</protein>
<gene>
    <name evidence="2" type="ORF">Q5H93_16025</name>
</gene>
<keyword evidence="1" id="KW-0812">Transmembrane</keyword>
<proteinExistence type="predicted"/>
<dbReference type="Proteomes" id="UP001176429">
    <property type="component" value="Unassembled WGS sequence"/>
</dbReference>
<keyword evidence="3" id="KW-1185">Reference proteome</keyword>
<evidence type="ECO:0000256" key="1">
    <source>
        <dbReference type="SAM" id="Phobius"/>
    </source>
</evidence>
<name>A0ABT9BIB3_9BACT</name>
<evidence type="ECO:0000313" key="2">
    <source>
        <dbReference type="EMBL" id="MDO7876253.1"/>
    </source>
</evidence>
<dbReference type="RefSeq" id="WP_305007607.1">
    <property type="nucleotide sequence ID" value="NZ_JAUQSY010000010.1"/>
</dbReference>
<keyword evidence="1" id="KW-1133">Transmembrane helix</keyword>
<accession>A0ABT9BIB3</accession>
<feature type="transmembrane region" description="Helical" evidence="1">
    <location>
        <begin position="74"/>
        <end position="104"/>
    </location>
</feature>
<evidence type="ECO:0000313" key="3">
    <source>
        <dbReference type="Proteomes" id="UP001176429"/>
    </source>
</evidence>
<dbReference type="EMBL" id="JAUQSY010000010">
    <property type="protein sequence ID" value="MDO7876253.1"/>
    <property type="molecule type" value="Genomic_DNA"/>
</dbReference>
<comment type="caution">
    <text evidence="2">The sequence shown here is derived from an EMBL/GenBank/DDBJ whole genome shotgun (WGS) entry which is preliminary data.</text>
</comment>
<evidence type="ECO:0008006" key="4">
    <source>
        <dbReference type="Google" id="ProtNLM"/>
    </source>
</evidence>
<reference evidence="2" key="1">
    <citation type="submission" date="2023-07" db="EMBL/GenBank/DDBJ databases">
        <authorList>
            <person name="Kim M.K."/>
        </authorList>
    </citation>
    <scope>NUCLEOTIDE SEQUENCE</scope>
    <source>
        <strain evidence="2">ASUV-10-1</strain>
    </source>
</reference>
<sequence>MQSKGLLLAAGILLLLPPLLLFAFVVQQVVVSDADMKLWVLFLMSLTPCGLLATIGCLVALFRKSVGNQFFSKSLALGMLAGAVLELVGGLFAIGLVLLVVGALR</sequence>
<keyword evidence="1" id="KW-0472">Membrane</keyword>
<organism evidence="2 3">
    <name type="scientific">Hymenobacter aranciens</name>
    <dbReference type="NCBI Taxonomy" id="3063996"/>
    <lineage>
        <taxon>Bacteria</taxon>
        <taxon>Pseudomonadati</taxon>
        <taxon>Bacteroidota</taxon>
        <taxon>Cytophagia</taxon>
        <taxon>Cytophagales</taxon>
        <taxon>Hymenobacteraceae</taxon>
        <taxon>Hymenobacter</taxon>
    </lineage>
</organism>
<feature type="transmembrane region" description="Helical" evidence="1">
    <location>
        <begin position="39"/>
        <end position="62"/>
    </location>
</feature>